<comment type="caution">
    <text evidence="2">The sequence shown here is derived from an EMBL/GenBank/DDBJ whole genome shotgun (WGS) entry which is preliminary data.</text>
</comment>
<dbReference type="Proteomes" id="UP001196413">
    <property type="component" value="Unassembled WGS sequence"/>
</dbReference>
<evidence type="ECO:0000313" key="3">
    <source>
        <dbReference type="Proteomes" id="UP001196413"/>
    </source>
</evidence>
<organism evidence="2 3">
    <name type="scientific">Parelaphostrongylus tenuis</name>
    <name type="common">Meningeal worm</name>
    <dbReference type="NCBI Taxonomy" id="148309"/>
    <lineage>
        <taxon>Eukaryota</taxon>
        <taxon>Metazoa</taxon>
        <taxon>Ecdysozoa</taxon>
        <taxon>Nematoda</taxon>
        <taxon>Chromadorea</taxon>
        <taxon>Rhabditida</taxon>
        <taxon>Rhabditina</taxon>
        <taxon>Rhabditomorpha</taxon>
        <taxon>Strongyloidea</taxon>
        <taxon>Metastrongylidae</taxon>
        <taxon>Parelaphostrongylus</taxon>
    </lineage>
</organism>
<proteinExistence type="predicted"/>
<evidence type="ECO:0000313" key="2">
    <source>
        <dbReference type="EMBL" id="KAJ1351416.1"/>
    </source>
</evidence>
<gene>
    <name evidence="2" type="ORF">KIN20_007413</name>
</gene>
<dbReference type="EMBL" id="JAHQIW010001069">
    <property type="protein sequence ID" value="KAJ1351416.1"/>
    <property type="molecule type" value="Genomic_DNA"/>
</dbReference>
<accession>A0AAD5QM09</accession>
<protein>
    <submittedName>
        <fullName evidence="2">Uncharacterized protein</fullName>
    </submittedName>
</protein>
<reference evidence="2" key="1">
    <citation type="submission" date="2021-06" db="EMBL/GenBank/DDBJ databases">
        <title>Parelaphostrongylus tenuis whole genome reference sequence.</title>
        <authorList>
            <person name="Garwood T.J."/>
            <person name="Larsen P.A."/>
            <person name="Fountain-Jones N.M."/>
            <person name="Garbe J.R."/>
            <person name="Macchietto M.G."/>
            <person name="Kania S.A."/>
            <person name="Gerhold R.W."/>
            <person name="Richards J.E."/>
            <person name="Wolf T.M."/>
        </authorList>
    </citation>
    <scope>NUCLEOTIDE SEQUENCE</scope>
    <source>
        <strain evidence="2">MNPRO001-30</strain>
        <tissue evidence="2">Meninges</tissue>
    </source>
</reference>
<sequence>MCEAVPTDTRHTVGHGVHNAGDHTGNVVSDTTHSADAHRARVGDEVVIDSERSPRHTAGEVADTVGEYVGEVASDTRDAVGKKVKAAGEAMEEKK</sequence>
<dbReference type="AlphaFoldDB" id="A0AAD5QM09"/>
<feature type="region of interest" description="Disordered" evidence="1">
    <location>
        <begin position="1"/>
        <end position="38"/>
    </location>
</feature>
<keyword evidence="3" id="KW-1185">Reference proteome</keyword>
<evidence type="ECO:0000256" key="1">
    <source>
        <dbReference type="SAM" id="MobiDB-lite"/>
    </source>
</evidence>
<name>A0AAD5QM09_PARTN</name>